<dbReference type="InterPro" id="IPR046371">
    <property type="entry name" value="Bcl-2_BH1-3"/>
</dbReference>
<dbReference type="SMART" id="SM00337">
    <property type="entry name" value="BCL"/>
    <property type="match status" value="1"/>
</dbReference>
<dbReference type="Pfam" id="PF00452">
    <property type="entry name" value="Bcl-2"/>
    <property type="match status" value="1"/>
</dbReference>
<evidence type="ECO:0000256" key="1">
    <source>
        <dbReference type="ARBA" id="ARBA00009458"/>
    </source>
</evidence>
<evidence type="ECO:0000256" key="2">
    <source>
        <dbReference type="ARBA" id="ARBA00022703"/>
    </source>
</evidence>
<dbReference type="Gene3D" id="1.10.437.10">
    <property type="entry name" value="Blc2-like"/>
    <property type="match status" value="1"/>
</dbReference>
<dbReference type="InterPro" id="IPR002475">
    <property type="entry name" value="Bcl2-like"/>
</dbReference>
<evidence type="ECO:0000313" key="5">
    <source>
        <dbReference type="Proteomes" id="UP000230066"/>
    </source>
</evidence>
<feature type="non-terminal residue" evidence="4">
    <location>
        <position position="1"/>
    </location>
</feature>
<dbReference type="InterPro" id="IPR026298">
    <property type="entry name" value="Bcl-2_fam"/>
</dbReference>
<dbReference type="InterPro" id="IPR036834">
    <property type="entry name" value="Bcl-2-like_sf"/>
</dbReference>
<name>A0A4E0QYI1_FASHE</name>
<gene>
    <name evidence="4" type="ORF">D915_008773</name>
</gene>
<accession>A0A4E0QYI1</accession>
<dbReference type="PANTHER" id="PTHR11256">
    <property type="entry name" value="BCL-2 RELATED"/>
    <property type="match status" value="1"/>
</dbReference>
<dbReference type="Proteomes" id="UP000230066">
    <property type="component" value="Unassembled WGS sequence"/>
</dbReference>
<evidence type="ECO:0000259" key="3">
    <source>
        <dbReference type="SMART" id="SM00337"/>
    </source>
</evidence>
<dbReference type="PANTHER" id="PTHR11256:SF50">
    <property type="entry name" value="APOPTOSIS REGULATOR CED-9"/>
    <property type="match status" value="1"/>
</dbReference>
<sequence>SPSLNEDERDRLWPPSKLFCPGKLQNEELVGILMTLADETDSQFSQPSYMDQTIGQLGLSDERIDRVRDVHIEVISVMFREMNWSRIVALLAFLRMLAVYLLKLDRPSDVSPLIESTAAYCDERLRFWIQVHSGWNGLADFYCQTSQQSWNSQPVTECSFGFTPAFRRSFGSFAIEAAMEH</sequence>
<comment type="similarity">
    <text evidence="1">Belongs to the Bcl-2 family.</text>
</comment>
<dbReference type="PRINTS" id="PR01862">
    <property type="entry name" value="BCL2FAMILY"/>
</dbReference>
<dbReference type="GO" id="GO:0042981">
    <property type="term" value="P:regulation of apoptotic process"/>
    <property type="evidence" value="ECO:0007669"/>
    <property type="project" value="InterPro"/>
</dbReference>
<protein>
    <recommendedName>
        <fullName evidence="3">Bcl-2 Bcl-2 homology region 1-3 domain-containing protein</fullName>
    </recommendedName>
</protein>
<dbReference type="GO" id="GO:0001836">
    <property type="term" value="P:release of cytochrome c from mitochondria"/>
    <property type="evidence" value="ECO:0007669"/>
    <property type="project" value="TreeGrafter"/>
</dbReference>
<organism evidence="4 5">
    <name type="scientific">Fasciola hepatica</name>
    <name type="common">Liver fluke</name>
    <dbReference type="NCBI Taxonomy" id="6192"/>
    <lineage>
        <taxon>Eukaryota</taxon>
        <taxon>Metazoa</taxon>
        <taxon>Spiralia</taxon>
        <taxon>Lophotrochozoa</taxon>
        <taxon>Platyhelminthes</taxon>
        <taxon>Trematoda</taxon>
        <taxon>Digenea</taxon>
        <taxon>Plagiorchiida</taxon>
        <taxon>Echinostomata</taxon>
        <taxon>Echinostomatoidea</taxon>
        <taxon>Fasciolidae</taxon>
        <taxon>Fasciola</taxon>
    </lineage>
</organism>
<evidence type="ECO:0000313" key="4">
    <source>
        <dbReference type="EMBL" id="THD18331.1"/>
    </source>
</evidence>
<proteinExistence type="inferred from homology"/>
<dbReference type="AlphaFoldDB" id="A0A4E0QYI1"/>
<dbReference type="SUPFAM" id="SSF56854">
    <property type="entry name" value="Bcl-2 inhibitors of programmed cell death"/>
    <property type="match status" value="1"/>
</dbReference>
<comment type="caution">
    <text evidence="4">The sequence shown here is derived from an EMBL/GenBank/DDBJ whole genome shotgun (WGS) entry which is preliminary data.</text>
</comment>
<keyword evidence="5" id="KW-1185">Reference proteome</keyword>
<dbReference type="GO" id="GO:0051400">
    <property type="term" value="F:BH domain binding"/>
    <property type="evidence" value="ECO:0007669"/>
    <property type="project" value="TreeGrafter"/>
</dbReference>
<dbReference type="GO" id="GO:0097192">
    <property type="term" value="P:extrinsic apoptotic signaling pathway in absence of ligand"/>
    <property type="evidence" value="ECO:0007669"/>
    <property type="project" value="TreeGrafter"/>
</dbReference>
<dbReference type="GO" id="GO:0005741">
    <property type="term" value="C:mitochondrial outer membrane"/>
    <property type="evidence" value="ECO:0007669"/>
    <property type="project" value="TreeGrafter"/>
</dbReference>
<dbReference type="EMBL" id="JXXN02014952">
    <property type="protein sequence ID" value="THD18331.1"/>
    <property type="molecule type" value="Genomic_DNA"/>
</dbReference>
<feature type="domain" description="Bcl-2 Bcl-2 homology region 1-3" evidence="3">
    <location>
        <begin position="33"/>
        <end position="135"/>
    </location>
</feature>
<reference evidence="4" key="1">
    <citation type="submission" date="2019-03" db="EMBL/GenBank/DDBJ databases">
        <title>Improved annotation for the trematode Fasciola hepatica.</title>
        <authorList>
            <person name="Choi Y.-J."/>
            <person name="Martin J."/>
            <person name="Mitreva M."/>
        </authorList>
    </citation>
    <scope>NUCLEOTIDE SEQUENCE [LARGE SCALE GENOMIC DNA]</scope>
</reference>
<keyword evidence="2" id="KW-0053">Apoptosis</keyword>
<dbReference type="PROSITE" id="PS50062">
    <property type="entry name" value="BCL2_FAMILY"/>
    <property type="match status" value="1"/>
</dbReference>
<dbReference type="GO" id="GO:0008630">
    <property type="term" value="P:intrinsic apoptotic signaling pathway in response to DNA damage"/>
    <property type="evidence" value="ECO:0007669"/>
    <property type="project" value="TreeGrafter"/>
</dbReference>